<evidence type="ECO:0000313" key="2">
    <source>
        <dbReference type="EMBL" id="OEU11851.1"/>
    </source>
</evidence>
<dbReference type="InParanoid" id="A0A1E7F0W8"/>
<proteinExistence type="predicted"/>
<dbReference type="AlphaFoldDB" id="A0A1E7F0W8"/>
<dbReference type="EMBL" id="KV784366">
    <property type="protein sequence ID" value="OEU11851.1"/>
    <property type="molecule type" value="Genomic_DNA"/>
</dbReference>
<gene>
    <name evidence="2" type="ORF">FRACYDRAFT_244971</name>
</gene>
<dbReference type="Proteomes" id="UP000095751">
    <property type="component" value="Unassembled WGS sequence"/>
</dbReference>
<feature type="chain" id="PRO_5009192582" evidence="1">
    <location>
        <begin position="23"/>
        <end position="178"/>
    </location>
</feature>
<name>A0A1E7F0W8_9STRA</name>
<feature type="signal peptide" evidence="1">
    <location>
        <begin position="1"/>
        <end position="22"/>
    </location>
</feature>
<keyword evidence="1" id="KW-0732">Signal</keyword>
<evidence type="ECO:0000256" key="1">
    <source>
        <dbReference type="SAM" id="SignalP"/>
    </source>
</evidence>
<reference evidence="2 3" key="1">
    <citation type="submission" date="2016-09" db="EMBL/GenBank/DDBJ databases">
        <title>Extensive genetic diversity and differential bi-allelic expression allows diatom success in the polar Southern Ocean.</title>
        <authorList>
            <consortium name="DOE Joint Genome Institute"/>
            <person name="Mock T."/>
            <person name="Otillar R.P."/>
            <person name="Strauss J."/>
            <person name="Dupont C."/>
            <person name="Frickenhaus S."/>
            <person name="Maumus F."/>
            <person name="Mcmullan M."/>
            <person name="Sanges R."/>
            <person name="Schmutz J."/>
            <person name="Toseland A."/>
            <person name="Valas R."/>
            <person name="Veluchamy A."/>
            <person name="Ward B.J."/>
            <person name="Allen A."/>
            <person name="Barry K."/>
            <person name="Falciatore A."/>
            <person name="Ferrante M."/>
            <person name="Fortunato A.E."/>
            <person name="Gloeckner G."/>
            <person name="Gruber A."/>
            <person name="Hipkin R."/>
            <person name="Janech M."/>
            <person name="Kroth P."/>
            <person name="Leese F."/>
            <person name="Lindquist E."/>
            <person name="Lyon B.R."/>
            <person name="Martin J."/>
            <person name="Mayer C."/>
            <person name="Parker M."/>
            <person name="Quesneville H."/>
            <person name="Raymond J."/>
            <person name="Uhlig C."/>
            <person name="Valentin K.U."/>
            <person name="Worden A.Z."/>
            <person name="Armbrust E.V."/>
            <person name="Bowler C."/>
            <person name="Green B."/>
            <person name="Moulton V."/>
            <person name="Van Oosterhout C."/>
            <person name="Grigoriev I."/>
        </authorList>
    </citation>
    <scope>NUCLEOTIDE SEQUENCE [LARGE SCALE GENOMIC DNA]</scope>
    <source>
        <strain evidence="2 3">CCMP1102</strain>
    </source>
</reference>
<keyword evidence="3" id="KW-1185">Reference proteome</keyword>
<organism evidence="2 3">
    <name type="scientific">Fragilariopsis cylindrus CCMP1102</name>
    <dbReference type="NCBI Taxonomy" id="635003"/>
    <lineage>
        <taxon>Eukaryota</taxon>
        <taxon>Sar</taxon>
        <taxon>Stramenopiles</taxon>
        <taxon>Ochrophyta</taxon>
        <taxon>Bacillariophyta</taxon>
        <taxon>Bacillariophyceae</taxon>
        <taxon>Bacillariophycidae</taxon>
        <taxon>Bacillariales</taxon>
        <taxon>Bacillariaceae</taxon>
        <taxon>Fragilariopsis</taxon>
    </lineage>
</organism>
<sequence length="178" mass="19351">MNFSTIITVFVALAATSKSADARKHNKKSKSEKGPGDNNLQGLYKAVDVEDGSFLSLTITGPEQGGRYKVDIQDSAWGLCTNDGVSSDTNPFDLGILFGEGRINDENVLVIVTPKLYCGVKAGNADKIVDFATFFGGPLDWKFTIKDGYLEDNFGYTTIDGFDVKKFGGDKFFKVSVF</sequence>
<accession>A0A1E7F0W8</accession>
<dbReference type="KEGG" id="fcy:FRACYDRAFT_244971"/>
<evidence type="ECO:0000313" key="3">
    <source>
        <dbReference type="Proteomes" id="UP000095751"/>
    </source>
</evidence>
<protein>
    <submittedName>
        <fullName evidence="2">Uncharacterized protein</fullName>
    </submittedName>
</protein>